<sequence length="357" mass="42698">MKLLRKFFKKNSIYKNYLKNNCDFTRNLSREVKKEKFNHNIIWPPRWKVNIYEIICKFIIKIILFVTMFRTMHRNKQKREIIINRAYFKFSSKEFQFIPLSSCFYFLLSFVPIVIIVYFILSLFSWHISFNKFFYQDILSNLIPGILSVIDFLPSNFDSYWSYIPLAVLSLSCLWLSSAGYGKMITSYNYIYGHKFLGNFLGNRFKGLLIVILISLYISIWVIILKLLNSLFITFNDDPEYKKWEAFILFEITSLLFLYIGFILLYKFVPSFKLKISQVYSGSLLATIPTWILVLIFGSLNTTFKYEKYGPLGIFLYISVFISFYSYFTYLGILVNESFYKTFISQRTLQKKAWWKF</sequence>
<evidence type="ECO:0000256" key="1">
    <source>
        <dbReference type="ARBA" id="ARBA00004651"/>
    </source>
</evidence>
<keyword evidence="2" id="KW-1003">Cell membrane</keyword>
<dbReference type="OrthoDB" id="397438at2"/>
<evidence type="ECO:0000256" key="3">
    <source>
        <dbReference type="ARBA" id="ARBA00022692"/>
    </source>
</evidence>
<dbReference type="EMBL" id="CP041663">
    <property type="protein sequence ID" value="QDY88738.1"/>
    <property type="molecule type" value="Genomic_DNA"/>
</dbReference>
<comment type="subcellular location">
    <subcellularLocation>
        <location evidence="1">Cell membrane</location>
        <topology evidence="1">Multi-pass membrane protein</topology>
    </subcellularLocation>
</comment>
<feature type="transmembrane region" description="Helical" evidence="6">
    <location>
        <begin position="244"/>
        <end position="266"/>
    </location>
</feature>
<dbReference type="GO" id="GO:0005886">
    <property type="term" value="C:plasma membrane"/>
    <property type="evidence" value="ECO:0007669"/>
    <property type="project" value="UniProtKB-SubCell"/>
</dbReference>
<keyword evidence="5 6" id="KW-0472">Membrane</keyword>
<organism evidence="7 8">
    <name type="scientific">Mycoplasma anserisalpingitidis</name>
    <dbReference type="NCBI Taxonomy" id="519450"/>
    <lineage>
        <taxon>Bacteria</taxon>
        <taxon>Bacillati</taxon>
        <taxon>Mycoplasmatota</taxon>
        <taxon>Mollicutes</taxon>
        <taxon>Mycoplasmataceae</taxon>
        <taxon>Mycoplasma</taxon>
    </lineage>
</organism>
<feature type="transmembrane region" description="Helical" evidence="6">
    <location>
        <begin position="49"/>
        <end position="69"/>
    </location>
</feature>
<reference evidence="8" key="1">
    <citation type="submission" date="2019-07" db="EMBL/GenBank/DDBJ databases">
        <title>Complete genome sequences of three Mycoplasma sp. 1220 strains.</title>
        <authorList>
            <person name="Grozner D."/>
            <person name="Forro B."/>
            <person name="Kovacs A.B."/>
            <person name="Marton S."/>
            <person name="Banyai K."/>
            <person name="Kreizinger Z."/>
            <person name="Sulyok K.M."/>
            <person name="Gyuranecz M."/>
        </authorList>
    </citation>
    <scope>NUCLEOTIDE SEQUENCE [LARGE SCALE GENOMIC DNA]</scope>
    <source>
        <strain evidence="8">MYCAV93</strain>
    </source>
</reference>
<feature type="transmembrane region" description="Helical" evidence="6">
    <location>
        <begin position="133"/>
        <end position="154"/>
    </location>
</feature>
<evidence type="ECO:0000256" key="2">
    <source>
        <dbReference type="ARBA" id="ARBA00022475"/>
    </source>
</evidence>
<dbReference type="Pfam" id="PF03631">
    <property type="entry name" value="Virul_fac_BrkB"/>
    <property type="match status" value="1"/>
</dbReference>
<evidence type="ECO:0000256" key="4">
    <source>
        <dbReference type="ARBA" id="ARBA00022989"/>
    </source>
</evidence>
<evidence type="ECO:0000256" key="5">
    <source>
        <dbReference type="ARBA" id="ARBA00023136"/>
    </source>
</evidence>
<dbReference type="InterPro" id="IPR017039">
    <property type="entry name" value="Virul_fac_BrkB"/>
</dbReference>
<evidence type="ECO:0000256" key="6">
    <source>
        <dbReference type="SAM" id="Phobius"/>
    </source>
</evidence>
<feature type="transmembrane region" description="Helical" evidence="6">
    <location>
        <begin position="160"/>
        <end position="184"/>
    </location>
</feature>
<feature type="transmembrane region" description="Helical" evidence="6">
    <location>
        <begin position="312"/>
        <end position="335"/>
    </location>
</feature>
<accession>A0A5B8K4M6</accession>
<evidence type="ECO:0000313" key="7">
    <source>
        <dbReference type="EMBL" id="QDY88738.1"/>
    </source>
</evidence>
<feature type="transmembrane region" description="Helical" evidence="6">
    <location>
        <begin position="205"/>
        <end position="224"/>
    </location>
</feature>
<feature type="transmembrane region" description="Helical" evidence="6">
    <location>
        <begin position="97"/>
        <end position="121"/>
    </location>
</feature>
<name>A0A5B8K4M6_9MOLU</name>
<evidence type="ECO:0000313" key="8">
    <source>
        <dbReference type="Proteomes" id="UP000317512"/>
    </source>
</evidence>
<dbReference type="AlphaFoldDB" id="A0A5B8K4M6"/>
<gene>
    <name evidence="7" type="ORF">FOY43_03745</name>
</gene>
<feature type="transmembrane region" description="Helical" evidence="6">
    <location>
        <begin position="278"/>
        <end position="300"/>
    </location>
</feature>
<keyword evidence="3 6" id="KW-0812">Transmembrane</keyword>
<dbReference type="Proteomes" id="UP000317512">
    <property type="component" value="Chromosome"/>
</dbReference>
<proteinExistence type="predicted"/>
<keyword evidence="4 6" id="KW-1133">Transmembrane helix</keyword>
<protein>
    <submittedName>
        <fullName evidence="7">YihY/virulence factor BrkB family protein</fullName>
    </submittedName>
</protein>